<proteinExistence type="predicted"/>
<dbReference type="AlphaFoldDB" id="A0AAD5WS04"/>
<keyword evidence="2" id="KW-1185">Reference proteome</keyword>
<comment type="caution">
    <text evidence="1">The sequence shown here is derived from an EMBL/GenBank/DDBJ whole genome shotgun (WGS) entry which is preliminary data.</text>
</comment>
<dbReference type="Proteomes" id="UP001201980">
    <property type="component" value="Unassembled WGS sequence"/>
</dbReference>
<evidence type="ECO:0000313" key="2">
    <source>
        <dbReference type="Proteomes" id="UP001201980"/>
    </source>
</evidence>
<evidence type="ECO:0000313" key="1">
    <source>
        <dbReference type="EMBL" id="KAJ2902477.1"/>
    </source>
</evidence>
<name>A0AAD5WS04_9PEZI</name>
<gene>
    <name evidence="1" type="ORF">MKZ38_000527</name>
</gene>
<dbReference type="EMBL" id="JAKWBI020000111">
    <property type="protein sequence ID" value="KAJ2902477.1"/>
    <property type="molecule type" value="Genomic_DNA"/>
</dbReference>
<protein>
    <submittedName>
        <fullName evidence="1">Uncharacterized protein</fullName>
    </submittedName>
</protein>
<accession>A0AAD5WS04</accession>
<organism evidence="1 2">
    <name type="scientific">Zalerion maritima</name>
    <dbReference type="NCBI Taxonomy" id="339359"/>
    <lineage>
        <taxon>Eukaryota</taxon>
        <taxon>Fungi</taxon>
        <taxon>Dikarya</taxon>
        <taxon>Ascomycota</taxon>
        <taxon>Pezizomycotina</taxon>
        <taxon>Sordariomycetes</taxon>
        <taxon>Lulworthiomycetidae</taxon>
        <taxon>Lulworthiales</taxon>
        <taxon>Lulworthiaceae</taxon>
        <taxon>Zalerion</taxon>
    </lineage>
</organism>
<reference evidence="1" key="1">
    <citation type="submission" date="2022-07" db="EMBL/GenBank/DDBJ databases">
        <title>Draft genome sequence of Zalerion maritima ATCC 34329, a (micro)plastics degrading marine fungus.</title>
        <authorList>
            <person name="Paco A."/>
            <person name="Goncalves M.F.M."/>
            <person name="Rocha-Santos T.A.P."/>
            <person name="Alves A."/>
        </authorList>
    </citation>
    <scope>NUCLEOTIDE SEQUENCE</scope>
    <source>
        <strain evidence="1">ATCC 34329</strain>
    </source>
</reference>
<sequence length="83" mass="9080">MVSSGVVGTCRARLAQRPGQLVVFLPEHGAETLRCVIQLAPQGEMRLLGAELHGRIGTRPMSLMREEEKRRIVSATEENAAVI</sequence>